<comment type="function">
    <text evidence="6">Component of the 90S pre-ribosome involved in the maturation of rRNAs. Required for early cleavages of the pre-RNAs in the 40S ribosomal subunit maturation pathway.</text>
</comment>
<comment type="caution">
    <text evidence="8">The sequence shown here is derived from an EMBL/GenBank/DDBJ whole genome shotgun (WGS) entry which is preliminary data.</text>
</comment>
<keyword evidence="9" id="KW-1185">Reference proteome</keyword>
<comment type="subunit">
    <text evidence="6">Associates with 90S and pre-40S pre-ribosomal particles.</text>
</comment>
<dbReference type="InterPro" id="IPR009292">
    <property type="entry name" value="RRP36"/>
</dbReference>
<keyword evidence="3 6" id="KW-0690">Ribosome biogenesis</keyword>
<dbReference type="EMBL" id="QKKF02005666">
    <property type="protein sequence ID" value="RZF46837.1"/>
    <property type="molecule type" value="Genomic_DNA"/>
</dbReference>
<dbReference type="SMR" id="A0A482XMA1"/>
<evidence type="ECO:0000256" key="5">
    <source>
        <dbReference type="ARBA" id="ARBA00023242"/>
    </source>
</evidence>
<dbReference type="GO" id="GO:0030686">
    <property type="term" value="C:90S preribosome"/>
    <property type="evidence" value="ECO:0007669"/>
    <property type="project" value="TreeGrafter"/>
</dbReference>
<evidence type="ECO:0000256" key="4">
    <source>
        <dbReference type="ARBA" id="ARBA00022552"/>
    </source>
</evidence>
<dbReference type="OrthoDB" id="448446at2759"/>
<dbReference type="PANTHER" id="PTHR21738:SF0">
    <property type="entry name" value="RIBOSOMAL RNA PROCESSING PROTEIN 36 HOMOLOG"/>
    <property type="match status" value="1"/>
</dbReference>
<dbReference type="PANTHER" id="PTHR21738">
    <property type="entry name" value="RIBOSOMAL RNA PROCESSING PROTEIN 36 HOMOLOG"/>
    <property type="match status" value="1"/>
</dbReference>
<organism evidence="8 9">
    <name type="scientific">Laodelphax striatellus</name>
    <name type="common">Small brown planthopper</name>
    <name type="synonym">Delphax striatella</name>
    <dbReference type="NCBI Taxonomy" id="195883"/>
    <lineage>
        <taxon>Eukaryota</taxon>
        <taxon>Metazoa</taxon>
        <taxon>Ecdysozoa</taxon>
        <taxon>Arthropoda</taxon>
        <taxon>Hexapoda</taxon>
        <taxon>Insecta</taxon>
        <taxon>Pterygota</taxon>
        <taxon>Neoptera</taxon>
        <taxon>Paraneoptera</taxon>
        <taxon>Hemiptera</taxon>
        <taxon>Auchenorrhyncha</taxon>
        <taxon>Fulgoroidea</taxon>
        <taxon>Delphacidae</taxon>
        <taxon>Criomorphinae</taxon>
        <taxon>Laodelphax</taxon>
    </lineage>
</organism>
<keyword evidence="4 6" id="KW-0698">rRNA processing</keyword>
<evidence type="ECO:0000256" key="1">
    <source>
        <dbReference type="ARBA" id="ARBA00004604"/>
    </source>
</evidence>
<dbReference type="Pfam" id="PF06102">
    <property type="entry name" value="RRP36"/>
    <property type="match status" value="1"/>
</dbReference>
<dbReference type="AlphaFoldDB" id="A0A482XMA1"/>
<gene>
    <name evidence="8" type="ORF">LSTR_LSTR008069</name>
</gene>
<evidence type="ECO:0000313" key="8">
    <source>
        <dbReference type="EMBL" id="RZF46837.1"/>
    </source>
</evidence>
<proteinExistence type="inferred from homology"/>
<evidence type="ECO:0000313" key="9">
    <source>
        <dbReference type="Proteomes" id="UP000291343"/>
    </source>
</evidence>
<accession>A0A482XMA1</accession>
<evidence type="ECO:0000256" key="3">
    <source>
        <dbReference type="ARBA" id="ARBA00022517"/>
    </source>
</evidence>
<dbReference type="Proteomes" id="UP000291343">
    <property type="component" value="Unassembled WGS sequence"/>
</dbReference>
<dbReference type="GO" id="GO:0000462">
    <property type="term" value="P:maturation of SSU-rRNA from tricistronic rRNA transcript (SSU-rRNA, 5.8S rRNA, LSU-rRNA)"/>
    <property type="evidence" value="ECO:0007669"/>
    <property type="project" value="TreeGrafter"/>
</dbReference>
<name>A0A482XMA1_LAOST</name>
<reference evidence="8 9" key="1">
    <citation type="journal article" date="2017" name="Gigascience">
        <title>Genome sequence of the small brown planthopper, Laodelphax striatellus.</title>
        <authorList>
            <person name="Zhu J."/>
            <person name="Jiang F."/>
            <person name="Wang X."/>
            <person name="Yang P."/>
            <person name="Bao Y."/>
            <person name="Zhao W."/>
            <person name="Wang W."/>
            <person name="Lu H."/>
            <person name="Wang Q."/>
            <person name="Cui N."/>
            <person name="Li J."/>
            <person name="Chen X."/>
            <person name="Luo L."/>
            <person name="Yu J."/>
            <person name="Kang L."/>
            <person name="Cui F."/>
        </authorList>
    </citation>
    <scope>NUCLEOTIDE SEQUENCE [LARGE SCALE GENOMIC DNA]</scope>
    <source>
        <strain evidence="8">Lst14</strain>
    </source>
</reference>
<dbReference type="GO" id="GO:0005730">
    <property type="term" value="C:nucleolus"/>
    <property type="evidence" value="ECO:0007669"/>
    <property type="project" value="UniProtKB-SubCell"/>
</dbReference>
<comment type="subcellular location">
    <subcellularLocation>
        <location evidence="1 6">Nucleus</location>
        <location evidence="1 6">Nucleolus</location>
    </subcellularLocation>
</comment>
<evidence type="ECO:0000256" key="7">
    <source>
        <dbReference type="SAM" id="MobiDB-lite"/>
    </source>
</evidence>
<dbReference type="FunCoup" id="A0A482XMA1">
    <property type="interactions" value="1386"/>
</dbReference>
<comment type="similarity">
    <text evidence="2 6">Belongs to the RRP36 family.</text>
</comment>
<dbReference type="STRING" id="195883.A0A482XMA1"/>
<sequence length="184" mass="21828">MEIDEFETNLDDFKSQLSELTFEELIELKQKVGAKVYNEGIKPKNTKANDIQFNRANKNRPREMSSKIPPPRLIPGVKAAAIGNEKKNKIVARDPRFEDACGVYDEKKFKTNYKFLDKIRRKERKMLQKELMDTTDAERKTEKRLLELVDNYEQLKKSGKLNKHLERRMKKNNHKERKKFLQTN</sequence>
<evidence type="ECO:0000256" key="2">
    <source>
        <dbReference type="ARBA" id="ARBA00009418"/>
    </source>
</evidence>
<keyword evidence="6" id="KW-0687">Ribonucleoprotein</keyword>
<dbReference type="InParanoid" id="A0A482XMA1"/>
<protein>
    <recommendedName>
        <fullName evidence="6">rRNA biogenesis protein RRP36</fullName>
    </recommendedName>
</protein>
<keyword evidence="5 6" id="KW-0539">Nucleus</keyword>
<feature type="region of interest" description="Disordered" evidence="7">
    <location>
        <begin position="159"/>
        <end position="184"/>
    </location>
</feature>
<evidence type="ECO:0000256" key="6">
    <source>
        <dbReference type="RuleBase" id="RU368027"/>
    </source>
</evidence>